<dbReference type="Proteomes" id="UP000807159">
    <property type="component" value="Chromosome 3"/>
</dbReference>
<name>A0A8T2ZA42_POPDE</name>
<reference evidence="2" key="1">
    <citation type="journal article" date="2021" name="J. Hered.">
        <title>Genome Assembly of Salicaceae Populus deltoides (Eastern Cottonwood) I-69 Based on Nanopore Sequencing and Hi-C Technologies.</title>
        <authorList>
            <person name="Bai S."/>
            <person name="Wu H."/>
            <person name="Zhang J."/>
            <person name="Pan Z."/>
            <person name="Zhao W."/>
            <person name="Li Z."/>
            <person name="Tong C."/>
        </authorList>
    </citation>
    <scope>NUCLEOTIDE SEQUENCE</scope>
    <source>
        <tissue evidence="2">Leaf</tissue>
    </source>
</reference>
<accession>A0A8T2ZA42</accession>
<dbReference type="AlphaFoldDB" id="A0A8T2ZA42"/>
<protein>
    <submittedName>
        <fullName evidence="2">Uncharacterized protein</fullName>
    </submittedName>
</protein>
<organism evidence="2 3">
    <name type="scientific">Populus deltoides</name>
    <name type="common">Eastern poplar</name>
    <name type="synonym">Eastern cottonwood</name>
    <dbReference type="NCBI Taxonomy" id="3696"/>
    <lineage>
        <taxon>Eukaryota</taxon>
        <taxon>Viridiplantae</taxon>
        <taxon>Streptophyta</taxon>
        <taxon>Embryophyta</taxon>
        <taxon>Tracheophyta</taxon>
        <taxon>Spermatophyta</taxon>
        <taxon>Magnoliopsida</taxon>
        <taxon>eudicotyledons</taxon>
        <taxon>Gunneridae</taxon>
        <taxon>Pentapetalae</taxon>
        <taxon>rosids</taxon>
        <taxon>fabids</taxon>
        <taxon>Malpighiales</taxon>
        <taxon>Salicaceae</taxon>
        <taxon>Saliceae</taxon>
        <taxon>Populus</taxon>
    </lineage>
</organism>
<sequence length="121" mass="13682">MKKKGEGDKESERFAGKKETELRNEEVKSKERKENGYELEGDGGLSKNRPRRTDKKGLLRVLDPLLTSAHLCCLPGSNDYLCMLRLPYLGVLPLPDPWSFFDLLCRSDVASLILEPAQAIF</sequence>
<feature type="region of interest" description="Disordered" evidence="1">
    <location>
        <begin position="1"/>
        <end position="53"/>
    </location>
</feature>
<comment type="caution">
    <text evidence="2">The sequence shown here is derived from an EMBL/GenBank/DDBJ whole genome shotgun (WGS) entry which is preliminary data.</text>
</comment>
<feature type="compositionally biased region" description="Basic and acidic residues" evidence="1">
    <location>
        <begin position="1"/>
        <end position="36"/>
    </location>
</feature>
<evidence type="ECO:0000313" key="2">
    <source>
        <dbReference type="EMBL" id="KAH8514238.1"/>
    </source>
</evidence>
<gene>
    <name evidence="2" type="ORF">H0E87_007176</name>
</gene>
<evidence type="ECO:0000256" key="1">
    <source>
        <dbReference type="SAM" id="MobiDB-lite"/>
    </source>
</evidence>
<keyword evidence="3" id="KW-1185">Reference proteome</keyword>
<dbReference type="EMBL" id="JACEGQ020000003">
    <property type="protein sequence ID" value="KAH8514238.1"/>
    <property type="molecule type" value="Genomic_DNA"/>
</dbReference>
<proteinExistence type="predicted"/>
<evidence type="ECO:0000313" key="3">
    <source>
        <dbReference type="Proteomes" id="UP000807159"/>
    </source>
</evidence>